<evidence type="ECO:0000313" key="7">
    <source>
        <dbReference type="Proteomes" id="UP000247498"/>
    </source>
</evidence>
<evidence type="ECO:0000259" key="5">
    <source>
        <dbReference type="PROSITE" id="PS51792"/>
    </source>
</evidence>
<keyword evidence="2" id="KW-0479">Metal-binding</keyword>
<protein>
    <recommendedName>
        <fullName evidence="4">Protein yippee-like</fullName>
    </recommendedName>
</protein>
<dbReference type="Proteomes" id="UP000247498">
    <property type="component" value="Unassembled WGS sequence"/>
</dbReference>
<feature type="domain" description="Yippee" evidence="5">
    <location>
        <begin position="13"/>
        <end position="110"/>
    </location>
</feature>
<evidence type="ECO:0000256" key="3">
    <source>
        <dbReference type="ARBA" id="ARBA00022833"/>
    </source>
</evidence>
<keyword evidence="7" id="KW-1185">Reference proteome</keyword>
<proteinExistence type="inferred from homology"/>
<name>A0A2V0PQX4_9CHLO</name>
<evidence type="ECO:0000256" key="2">
    <source>
        <dbReference type="ARBA" id="ARBA00022723"/>
    </source>
</evidence>
<dbReference type="InterPro" id="IPR039058">
    <property type="entry name" value="Yippee_fam"/>
</dbReference>
<dbReference type="PROSITE" id="PS51792">
    <property type="entry name" value="YIPPEE"/>
    <property type="match status" value="1"/>
</dbReference>
<dbReference type="InParanoid" id="A0A2V0PQX4"/>
<evidence type="ECO:0000256" key="4">
    <source>
        <dbReference type="RuleBase" id="RU110713"/>
    </source>
</evidence>
<dbReference type="Pfam" id="PF03226">
    <property type="entry name" value="Yippee-Mis18"/>
    <property type="match status" value="1"/>
</dbReference>
<accession>A0A2V0PQX4</accession>
<organism evidence="6 7">
    <name type="scientific">Raphidocelis subcapitata</name>
    <dbReference type="NCBI Taxonomy" id="307507"/>
    <lineage>
        <taxon>Eukaryota</taxon>
        <taxon>Viridiplantae</taxon>
        <taxon>Chlorophyta</taxon>
        <taxon>core chlorophytes</taxon>
        <taxon>Chlorophyceae</taxon>
        <taxon>CS clade</taxon>
        <taxon>Sphaeropleales</taxon>
        <taxon>Selenastraceae</taxon>
        <taxon>Raphidocelis</taxon>
    </lineage>
</organism>
<comment type="caution">
    <text evidence="6">The sequence shown here is derived from an EMBL/GenBank/DDBJ whole genome shotgun (WGS) entry which is preliminary data.</text>
</comment>
<dbReference type="PANTHER" id="PTHR13848">
    <property type="entry name" value="PROTEIN YIPPEE-LIKE CG15309-RELATED"/>
    <property type="match status" value="1"/>
</dbReference>
<dbReference type="FunCoup" id="A0A2V0PQX4">
    <property type="interactions" value="582"/>
</dbReference>
<dbReference type="STRING" id="307507.A0A2V0PQX4"/>
<dbReference type="InterPro" id="IPR004910">
    <property type="entry name" value="Yippee/Mis18/Cereblon"/>
</dbReference>
<comment type="similarity">
    <text evidence="1 4">Belongs to the yippee family.</text>
</comment>
<dbReference type="AlphaFoldDB" id="A0A2V0PQX4"/>
<dbReference type="GO" id="GO:0046872">
    <property type="term" value="F:metal ion binding"/>
    <property type="evidence" value="ECO:0007669"/>
    <property type="project" value="UniProtKB-KW"/>
</dbReference>
<gene>
    <name evidence="6" type="ORF">Rsub_12314</name>
</gene>
<evidence type="ECO:0000256" key="1">
    <source>
        <dbReference type="ARBA" id="ARBA00005613"/>
    </source>
</evidence>
<keyword evidence="3" id="KW-0862">Zinc</keyword>
<dbReference type="OrthoDB" id="6407410at2759"/>
<evidence type="ECO:0000313" key="6">
    <source>
        <dbReference type="EMBL" id="GBF99635.1"/>
    </source>
</evidence>
<dbReference type="EMBL" id="BDRX01000165">
    <property type="protein sequence ID" value="GBF99635.1"/>
    <property type="molecule type" value="Genomic_DNA"/>
</dbReference>
<dbReference type="InterPro" id="IPR034751">
    <property type="entry name" value="Yippee"/>
</dbReference>
<reference evidence="6 7" key="1">
    <citation type="journal article" date="2018" name="Sci. Rep.">
        <title>Raphidocelis subcapitata (=Pseudokirchneriella subcapitata) provides an insight into genome evolution and environmental adaptations in the Sphaeropleales.</title>
        <authorList>
            <person name="Suzuki S."/>
            <person name="Yamaguchi H."/>
            <person name="Nakajima N."/>
            <person name="Kawachi M."/>
        </authorList>
    </citation>
    <scope>NUCLEOTIDE SEQUENCE [LARGE SCALE GENOMIC DNA]</scope>
    <source>
        <strain evidence="6 7">NIES-35</strain>
    </source>
</reference>
<sequence>MGRPFRQYLGSLRVYACAGCGAHAADGDDIVSKAFQGRHGRAYLFSNVVNIAVGPKEDRLLITGLHTVADIHCVVCDTNLGWKYLTAYEQSQKYKEGKFILEKARVVKDGAW</sequence>